<proteinExistence type="predicted"/>
<evidence type="ECO:0000256" key="1">
    <source>
        <dbReference type="ARBA" id="ARBA00022737"/>
    </source>
</evidence>
<dbReference type="SMART" id="SM00054">
    <property type="entry name" value="EFh"/>
    <property type="match status" value="4"/>
</dbReference>
<dbReference type="PROSITE" id="PS50222">
    <property type="entry name" value="EF_HAND_2"/>
    <property type="match status" value="4"/>
</dbReference>
<organism evidence="4 5">
    <name type="scientific">Saccoglossus kowalevskii</name>
    <name type="common">Acorn worm</name>
    <dbReference type="NCBI Taxonomy" id="10224"/>
    <lineage>
        <taxon>Eukaryota</taxon>
        <taxon>Metazoa</taxon>
        <taxon>Hemichordata</taxon>
        <taxon>Enteropneusta</taxon>
        <taxon>Harrimaniidae</taxon>
        <taxon>Saccoglossus</taxon>
    </lineage>
</organism>
<dbReference type="CDD" id="cd00051">
    <property type="entry name" value="EFh"/>
    <property type="match status" value="1"/>
</dbReference>
<dbReference type="Proteomes" id="UP000694865">
    <property type="component" value="Unplaced"/>
</dbReference>
<dbReference type="InterPro" id="IPR018247">
    <property type="entry name" value="EF_Hand_1_Ca_BS"/>
</dbReference>
<reference evidence="5" key="1">
    <citation type="submission" date="2025-08" db="UniProtKB">
        <authorList>
            <consortium name="RefSeq"/>
        </authorList>
    </citation>
    <scope>IDENTIFICATION</scope>
    <source>
        <tissue evidence="5">Testes</tissue>
    </source>
</reference>
<evidence type="ECO:0000256" key="2">
    <source>
        <dbReference type="ARBA" id="ARBA00022837"/>
    </source>
</evidence>
<dbReference type="InterPro" id="IPR050230">
    <property type="entry name" value="CALM/Myosin/TropC-like"/>
</dbReference>
<dbReference type="RefSeq" id="XP_006821623.1">
    <property type="nucleotide sequence ID" value="XM_006821560.1"/>
</dbReference>
<dbReference type="SUPFAM" id="SSF47473">
    <property type="entry name" value="EF-hand"/>
    <property type="match status" value="1"/>
</dbReference>
<name>A0ABM0MNN2_SACKO</name>
<dbReference type="InterPro" id="IPR002048">
    <property type="entry name" value="EF_hand_dom"/>
</dbReference>
<gene>
    <name evidence="5" type="primary">LOC102808885</name>
</gene>
<evidence type="ECO:0000313" key="5">
    <source>
        <dbReference type="RefSeq" id="XP_006821623.1"/>
    </source>
</evidence>
<evidence type="ECO:0000259" key="3">
    <source>
        <dbReference type="PROSITE" id="PS50222"/>
    </source>
</evidence>
<accession>A0ABM0MNN2</accession>
<evidence type="ECO:0000313" key="4">
    <source>
        <dbReference type="Proteomes" id="UP000694865"/>
    </source>
</evidence>
<feature type="domain" description="EF-hand" evidence="3">
    <location>
        <begin position="117"/>
        <end position="147"/>
    </location>
</feature>
<dbReference type="PROSITE" id="PS00018">
    <property type="entry name" value="EF_HAND_1"/>
    <property type="match status" value="3"/>
</dbReference>
<feature type="domain" description="EF-hand" evidence="3">
    <location>
        <begin position="81"/>
        <end position="116"/>
    </location>
</feature>
<dbReference type="GeneID" id="102808885"/>
<sequence>MAHELAQTEVVEFTKIFTTFDKDGDGHIRKSELREILVTLGHEATDADIATLIAEVDTDDDGAINHAEFLALMAKKIKEPITDEELANAFKVFDKDGSGLISAAEIRSVLANLGLQMADADVEKWIRLSDHSGDGQVDYKEFVKMMQ</sequence>
<keyword evidence="4" id="KW-1185">Reference proteome</keyword>
<dbReference type="PANTHER" id="PTHR23048:SF0">
    <property type="entry name" value="CALMODULIN LIKE 3"/>
    <property type="match status" value="1"/>
</dbReference>
<keyword evidence="1" id="KW-0677">Repeat</keyword>
<dbReference type="InterPro" id="IPR011992">
    <property type="entry name" value="EF-hand-dom_pair"/>
</dbReference>
<keyword evidence="2" id="KW-0106">Calcium</keyword>
<dbReference type="PANTHER" id="PTHR23048">
    <property type="entry name" value="MYOSIN LIGHT CHAIN 1, 3"/>
    <property type="match status" value="1"/>
</dbReference>
<dbReference type="Gene3D" id="1.10.238.10">
    <property type="entry name" value="EF-hand"/>
    <property type="match status" value="2"/>
</dbReference>
<dbReference type="Pfam" id="PF13499">
    <property type="entry name" value="EF-hand_7"/>
    <property type="match status" value="2"/>
</dbReference>
<feature type="domain" description="EF-hand" evidence="3">
    <location>
        <begin position="8"/>
        <end position="43"/>
    </location>
</feature>
<feature type="domain" description="EF-hand" evidence="3">
    <location>
        <begin position="44"/>
        <end position="79"/>
    </location>
</feature>
<protein>
    <submittedName>
        <fullName evidence="5">Calmodulin-like</fullName>
    </submittedName>
</protein>